<keyword evidence="6" id="KW-1185">Reference proteome</keyword>
<dbReference type="InterPro" id="IPR027417">
    <property type="entry name" value="P-loop_NTPase"/>
</dbReference>
<proteinExistence type="inferred from homology"/>
<dbReference type="Proteomes" id="UP000004662">
    <property type="component" value="Plasmid pFW10102"/>
</dbReference>
<dbReference type="HOGENOM" id="CLU_013585_0_0_7"/>
<keyword evidence="2" id="KW-0184">Conjugation</keyword>
<evidence type="ECO:0000259" key="4">
    <source>
        <dbReference type="Pfam" id="PF03389"/>
    </source>
</evidence>
<evidence type="ECO:0000256" key="3">
    <source>
        <dbReference type="SAM" id="MobiDB-lite"/>
    </source>
</evidence>
<evidence type="ECO:0000313" key="6">
    <source>
        <dbReference type="Proteomes" id="UP000004662"/>
    </source>
</evidence>
<dbReference type="OrthoDB" id="5460692at2"/>
<dbReference type="InterPro" id="IPR005053">
    <property type="entry name" value="MobA_MobL"/>
</dbReference>
<feature type="region of interest" description="Disordered" evidence="3">
    <location>
        <begin position="361"/>
        <end position="380"/>
    </location>
</feature>
<dbReference type="EMBL" id="CM001370">
    <property type="protein sequence ID" value="EHJ45929.1"/>
    <property type="molecule type" value="Genomic_DNA"/>
</dbReference>
<dbReference type="AlphaFoldDB" id="G7QED3"/>
<feature type="compositionally biased region" description="Basic and acidic residues" evidence="3">
    <location>
        <begin position="772"/>
        <end position="789"/>
    </location>
</feature>
<accession>G7QED3</accession>
<protein>
    <submittedName>
        <fullName evidence="5">MobA/MobL protein</fullName>
    </submittedName>
</protein>
<evidence type="ECO:0000313" key="5">
    <source>
        <dbReference type="EMBL" id="EHJ45929.1"/>
    </source>
</evidence>
<feature type="domain" description="MobA/MobL protein" evidence="4">
    <location>
        <begin position="44"/>
        <end position="243"/>
    </location>
</feature>
<dbReference type="Gene3D" id="2.30.30.940">
    <property type="match status" value="1"/>
</dbReference>
<feature type="compositionally biased region" description="Basic and acidic residues" evidence="3">
    <location>
        <begin position="361"/>
        <end position="371"/>
    </location>
</feature>
<evidence type="ECO:0000256" key="1">
    <source>
        <dbReference type="ARBA" id="ARBA00010873"/>
    </source>
</evidence>
<geneLocation type="plasmid" evidence="5 6">
    <name>pFW10102</name>
</geneLocation>
<dbReference type="SUPFAM" id="SSF52540">
    <property type="entry name" value="P-loop containing nucleoside triphosphate hydrolases"/>
    <property type="match status" value="2"/>
</dbReference>
<evidence type="ECO:0000256" key="2">
    <source>
        <dbReference type="ARBA" id="ARBA00022971"/>
    </source>
</evidence>
<keyword evidence="5" id="KW-0614">Plasmid</keyword>
<feature type="region of interest" description="Disordered" evidence="3">
    <location>
        <begin position="759"/>
        <end position="804"/>
    </location>
</feature>
<gene>
    <name evidence="5" type="ORF">DFW101_3744</name>
</gene>
<name>G7QED3_9BACT</name>
<dbReference type="RefSeq" id="WP_009183053.1">
    <property type="nucleotide sequence ID" value="NZ_CM001370.1"/>
</dbReference>
<comment type="similarity">
    <text evidence="1">Belongs to the MobA/MobL family.</text>
</comment>
<dbReference type="Pfam" id="PF13604">
    <property type="entry name" value="AAA_30"/>
    <property type="match status" value="1"/>
</dbReference>
<sequence>MFWQSQNIAPHFRGDKVKKQKALNRNMACCFAGCSIVGMSTGTSGVAVAAYIDRDRYTRDLTGETFDFRNHKTDEPVLARGFELPPGSPGWDKQRLWDEVDKAEIATKHLARTGEVRLRAGAQLAKHYVFALPKDVQITDAQRIEMARQHIQEQFTDNGLACQWAIHMQAGNPHLHVLVTTRRLGREGLDKHKATDLNPDFARKNGKGFVSTQDRISEKWEAFQNRYFEEREFELRVDPRGVVFQLHEGKARHIEASWKTAENEARLEDARQTALVEPKTILEKLTARQCLFTERELNAVLKKAGVEDMIEREAAKQRVLSCPECVKLYDGQGQETGLYTSTLVRAEERAILELTDRKMREGGGHVSERARQQALSRKTLDPEQREAFDVMTAANRLCVIQGRAGAGKSYTMGAARDAFEVDGWRVVGLAPTNTVSRDMHTDGFQEASTVHAELLRQEKARTNPRSRVKAWDRKTVVFVDEAAMLDNRTMHRLLQQADVSGAKVVMIGDDAQLASIQRGGMYTEIRQKTDSALISLVRRQKQDWMRQASMDLADGKIKEAMTAYQEHDCIKAAKEPIEVLLQDWKRDVARNPDVNRFIYAGINTEVNRINDACSKTMRELGKVRGGITYACEKGEKKFQQTIGVGDRIQFNATAKNIDKNLINGNFGTVQKQSQKQIEVRLDSGAMVSFNPGEYKGFALGYAGTVYKGQGKTQTDVYALHGVTWNNRTTYVGATRHKGNFTLYVDSEKVKGFEQLARSMSRSQDRASTLGYLDERQANQVKERGRDRDGPALTLPGRSRVEEPSLDAPKLEIDPERLRAAREARDRQERFANPEKAREHIQAKARELRETITARDKHKAAMVKMRPESLDYRAAVKKLVRLEGKEQEADLVLRKSCKELAGTLGKQAVKAEIAKVFGLEKAGVFMQQCGLEKAVKHQIKGMDYSR</sequence>
<dbReference type="Gene3D" id="3.30.930.30">
    <property type="match status" value="1"/>
</dbReference>
<reference evidence="6" key="1">
    <citation type="journal article" date="2015" name="Genome Announc.">
        <title>High-Quality Draft Genome Sequence of Desulfovibrio carbinoliphilus FW-101-2B, an Organic Acid-Oxidizing Sulfate-Reducing Bacterium Isolated from Uranium(VI)-Contaminated Groundwater.</title>
        <authorList>
            <person name="Ramsay B.D."/>
            <person name="Hwang C."/>
            <person name="Woo H.L."/>
            <person name="Carroll S.L."/>
            <person name="Lucas S."/>
            <person name="Han J."/>
            <person name="Lapidus A.L."/>
            <person name="Cheng J.F."/>
            <person name="Goodwin L.A."/>
            <person name="Pitluck S."/>
            <person name="Peters L."/>
            <person name="Chertkov O."/>
            <person name="Held B."/>
            <person name="Detter J.C."/>
            <person name="Han C.S."/>
            <person name="Tapia R."/>
            <person name="Land M.L."/>
            <person name="Hauser L.J."/>
            <person name="Kyrpides N.C."/>
            <person name="Ivanova N.N."/>
            <person name="Mikhailova N."/>
            <person name="Pagani I."/>
            <person name="Woyke T."/>
            <person name="Arkin A.P."/>
            <person name="Dehal P."/>
            <person name="Chivian D."/>
            <person name="Criddle C.S."/>
            <person name="Wu W."/>
            <person name="Chakraborty R."/>
            <person name="Hazen T.C."/>
            <person name="Fields M.W."/>
        </authorList>
    </citation>
    <scope>NUCLEOTIDE SEQUENCE [LARGE SCALE GENOMIC DNA]</scope>
    <source>
        <strain evidence="6">FW-101-2B</strain>
    </source>
</reference>
<dbReference type="Pfam" id="PF03389">
    <property type="entry name" value="MobA_MobL"/>
    <property type="match status" value="1"/>
</dbReference>
<organism evidence="5 6">
    <name type="scientific">Solidesulfovibrio carbinoliphilus subsp. oakridgensis</name>
    <dbReference type="NCBI Taxonomy" id="694327"/>
    <lineage>
        <taxon>Bacteria</taxon>
        <taxon>Pseudomonadati</taxon>
        <taxon>Thermodesulfobacteriota</taxon>
        <taxon>Desulfovibrionia</taxon>
        <taxon>Desulfovibrionales</taxon>
        <taxon>Desulfovibrionaceae</taxon>
        <taxon>Solidesulfovibrio</taxon>
    </lineage>
</organism>
<dbReference type="Gene3D" id="3.40.50.300">
    <property type="entry name" value="P-loop containing nucleotide triphosphate hydrolases"/>
    <property type="match status" value="2"/>
</dbReference>